<accession>S8E0T6</accession>
<dbReference type="HOGENOM" id="CLU_723693_0_0_1"/>
<dbReference type="OrthoDB" id="6605218at2759"/>
<dbReference type="InParanoid" id="S8E0T6"/>
<name>S8E0T6_FOMSC</name>
<organism evidence="2 3">
    <name type="scientific">Fomitopsis schrenkii</name>
    <name type="common">Brown rot fungus</name>
    <dbReference type="NCBI Taxonomy" id="2126942"/>
    <lineage>
        <taxon>Eukaryota</taxon>
        <taxon>Fungi</taxon>
        <taxon>Dikarya</taxon>
        <taxon>Basidiomycota</taxon>
        <taxon>Agaricomycotina</taxon>
        <taxon>Agaricomycetes</taxon>
        <taxon>Polyporales</taxon>
        <taxon>Fomitopsis</taxon>
    </lineage>
</organism>
<evidence type="ECO:0000313" key="3">
    <source>
        <dbReference type="Proteomes" id="UP000015241"/>
    </source>
</evidence>
<keyword evidence="3" id="KW-1185">Reference proteome</keyword>
<sequence>MKEVDRPEGEEEAVRRARMYVQVVEGDSADAEITPGMQTRVHREGQRENRPAGERKARQAAHCDWNSGRHTSLQFIINSNDFSANLPPSSRAQLESTNFESPTAGGDGVHLFLLKILFFQKTLPLQARPDLEPEANHKPEIAIATGPLLEDAREGERITDFIGFRPLEDIARTLQGHRILGRLMWGVLLERGPSGKATTFVEKLSERVHAGKVPNRGACMASQHAGAAVPRRRRRTRDDVLMNFAMLQRGWGVVHRAKMWDEIVASWMQSCASAAGGVPPVYADQSRPRESQEEGATYPSFVLEPQSIVVGLRPLLHGYVTKDLRHATVLHLFTARPMQHTVPLAHAHPPAAPPTLANNIAMVARGGGTVADPAQYTERQTC</sequence>
<dbReference type="Proteomes" id="UP000015241">
    <property type="component" value="Unassembled WGS sequence"/>
</dbReference>
<reference evidence="2 3" key="1">
    <citation type="journal article" date="2012" name="Science">
        <title>The Paleozoic origin of enzymatic lignin decomposition reconstructed from 31 fungal genomes.</title>
        <authorList>
            <person name="Floudas D."/>
            <person name="Binder M."/>
            <person name="Riley R."/>
            <person name="Barry K."/>
            <person name="Blanchette R.A."/>
            <person name="Henrissat B."/>
            <person name="Martinez A.T."/>
            <person name="Otillar R."/>
            <person name="Spatafora J.W."/>
            <person name="Yadav J.S."/>
            <person name="Aerts A."/>
            <person name="Benoit I."/>
            <person name="Boyd A."/>
            <person name="Carlson A."/>
            <person name="Copeland A."/>
            <person name="Coutinho P.M."/>
            <person name="de Vries R.P."/>
            <person name="Ferreira P."/>
            <person name="Findley K."/>
            <person name="Foster B."/>
            <person name="Gaskell J."/>
            <person name="Glotzer D."/>
            <person name="Gorecki P."/>
            <person name="Heitman J."/>
            <person name="Hesse C."/>
            <person name="Hori C."/>
            <person name="Igarashi K."/>
            <person name="Jurgens J.A."/>
            <person name="Kallen N."/>
            <person name="Kersten P."/>
            <person name="Kohler A."/>
            <person name="Kuees U."/>
            <person name="Kumar T.K.A."/>
            <person name="Kuo A."/>
            <person name="LaButti K."/>
            <person name="Larrondo L.F."/>
            <person name="Lindquist E."/>
            <person name="Ling A."/>
            <person name="Lombard V."/>
            <person name="Lucas S."/>
            <person name="Lundell T."/>
            <person name="Martin R."/>
            <person name="McLaughlin D.J."/>
            <person name="Morgenstern I."/>
            <person name="Morin E."/>
            <person name="Murat C."/>
            <person name="Nagy L.G."/>
            <person name="Nolan M."/>
            <person name="Ohm R.A."/>
            <person name="Patyshakuliyeva A."/>
            <person name="Rokas A."/>
            <person name="Ruiz-Duenas F.J."/>
            <person name="Sabat G."/>
            <person name="Salamov A."/>
            <person name="Samejima M."/>
            <person name="Schmutz J."/>
            <person name="Slot J.C."/>
            <person name="St John F."/>
            <person name="Stenlid J."/>
            <person name="Sun H."/>
            <person name="Sun S."/>
            <person name="Syed K."/>
            <person name="Tsang A."/>
            <person name="Wiebenga A."/>
            <person name="Young D."/>
            <person name="Pisabarro A."/>
            <person name="Eastwood D.C."/>
            <person name="Martin F."/>
            <person name="Cullen D."/>
            <person name="Grigoriev I.V."/>
            <person name="Hibbett D.S."/>
        </authorList>
    </citation>
    <scope>NUCLEOTIDE SEQUENCE</scope>
    <source>
        <strain evidence="3">FP-58527</strain>
    </source>
</reference>
<feature type="compositionally biased region" description="Basic and acidic residues" evidence="1">
    <location>
        <begin position="41"/>
        <end position="57"/>
    </location>
</feature>
<feature type="region of interest" description="Disordered" evidence="1">
    <location>
        <begin position="37"/>
        <end position="60"/>
    </location>
</feature>
<protein>
    <submittedName>
        <fullName evidence="2">Uncharacterized protein</fullName>
    </submittedName>
</protein>
<dbReference type="STRING" id="743788.S8E0T6"/>
<evidence type="ECO:0000313" key="2">
    <source>
        <dbReference type="EMBL" id="EPS97028.1"/>
    </source>
</evidence>
<dbReference type="AlphaFoldDB" id="S8E0T6"/>
<gene>
    <name evidence="2" type="ORF">FOMPIDRAFT_91336</name>
</gene>
<dbReference type="EMBL" id="KE504180">
    <property type="protein sequence ID" value="EPS97028.1"/>
    <property type="molecule type" value="Genomic_DNA"/>
</dbReference>
<evidence type="ECO:0000256" key="1">
    <source>
        <dbReference type="SAM" id="MobiDB-lite"/>
    </source>
</evidence>
<proteinExistence type="predicted"/>